<organism evidence="2">
    <name type="scientific">bioreactor metagenome</name>
    <dbReference type="NCBI Taxonomy" id="1076179"/>
    <lineage>
        <taxon>unclassified sequences</taxon>
        <taxon>metagenomes</taxon>
        <taxon>ecological metagenomes</taxon>
    </lineage>
</organism>
<sequence length="148" mass="16743">MSARSAQQAASLAKSSMSRIRNSPTSPANAANTPSSSRLKAACSGIFSICSHEVRELKRYRWKFFRSPFFEYLQRPISRGRAVAFSNGDFHARVPSRESAVRPEFRFGSTRSFSLRSRVLNYLYLIPTTIFATSSRSCYARRRRAGCL</sequence>
<comment type="caution">
    <text evidence="2">The sequence shown here is derived from an EMBL/GenBank/DDBJ whole genome shotgun (WGS) entry which is preliminary data.</text>
</comment>
<evidence type="ECO:0000313" key="2">
    <source>
        <dbReference type="EMBL" id="MPN41145.1"/>
    </source>
</evidence>
<proteinExistence type="predicted"/>
<name>A0A645HQ12_9ZZZZ</name>
<accession>A0A645HQ12</accession>
<reference evidence="2" key="1">
    <citation type="submission" date="2019-08" db="EMBL/GenBank/DDBJ databases">
        <authorList>
            <person name="Kucharzyk K."/>
            <person name="Murdoch R.W."/>
            <person name="Higgins S."/>
            <person name="Loffler F."/>
        </authorList>
    </citation>
    <scope>NUCLEOTIDE SEQUENCE</scope>
</reference>
<protein>
    <submittedName>
        <fullName evidence="2">Uncharacterized protein</fullName>
    </submittedName>
</protein>
<evidence type="ECO:0000256" key="1">
    <source>
        <dbReference type="SAM" id="MobiDB-lite"/>
    </source>
</evidence>
<feature type="region of interest" description="Disordered" evidence="1">
    <location>
        <begin position="1"/>
        <end position="36"/>
    </location>
</feature>
<dbReference type="EMBL" id="VSSQ01098007">
    <property type="protein sequence ID" value="MPN41145.1"/>
    <property type="molecule type" value="Genomic_DNA"/>
</dbReference>
<dbReference type="AlphaFoldDB" id="A0A645HQ12"/>
<gene>
    <name evidence="2" type="ORF">SDC9_188687</name>
</gene>